<evidence type="ECO:0000313" key="1">
    <source>
        <dbReference type="EMBL" id="MDF3293388.1"/>
    </source>
</evidence>
<proteinExistence type="predicted"/>
<reference evidence="1 2" key="1">
    <citation type="submission" date="2023-03" db="EMBL/GenBank/DDBJ databases">
        <title>Draft genome sequence of Streptomyces sp. RB6PN23 isolated from peat swamp forest in Thailand.</title>
        <authorList>
            <person name="Klaysubun C."/>
            <person name="Duangmal K."/>
        </authorList>
    </citation>
    <scope>NUCLEOTIDE SEQUENCE [LARGE SCALE GENOMIC DNA]</scope>
    <source>
        <strain evidence="1 2">RB6PN23</strain>
    </source>
</reference>
<dbReference type="EMBL" id="JARJBC010000025">
    <property type="protein sequence ID" value="MDF3293388.1"/>
    <property type="molecule type" value="Genomic_DNA"/>
</dbReference>
<name>A0ABT5ZU87_9ACTN</name>
<accession>A0ABT5ZU87</accession>
<evidence type="ECO:0000313" key="2">
    <source>
        <dbReference type="Proteomes" id="UP001216579"/>
    </source>
</evidence>
<keyword evidence="2" id="KW-1185">Reference proteome</keyword>
<gene>
    <name evidence="1" type="ORF">P3G67_30100</name>
</gene>
<dbReference type="Proteomes" id="UP001216579">
    <property type="component" value="Unassembled WGS sequence"/>
</dbReference>
<organism evidence="1 2">
    <name type="scientific">Streptomyces silvisoli</name>
    <dbReference type="NCBI Taxonomy" id="3034235"/>
    <lineage>
        <taxon>Bacteria</taxon>
        <taxon>Bacillati</taxon>
        <taxon>Actinomycetota</taxon>
        <taxon>Actinomycetes</taxon>
        <taxon>Kitasatosporales</taxon>
        <taxon>Streptomycetaceae</taxon>
        <taxon>Streptomyces</taxon>
    </lineage>
</organism>
<sequence length="100" mass="10553">MLGGLVGVLLLALAGLALGHQHHNWPYVGKSGRLLSELAVGLLIDTVSGDTGEAVASGWLPAAIRTVDGSEKRRDSLEDTLRWAPSIASLPLRFAVEDIL</sequence>
<dbReference type="RefSeq" id="WP_276096314.1">
    <property type="nucleotide sequence ID" value="NZ_JARJBC010000025.1"/>
</dbReference>
<comment type="caution">
    <text evidence="1">The sequence shown here is derived from an EMBL/GenBank/DDBJ whole genome shotgun (WGS) entry which is preliminary data.</text>
</comment>
<protein>
    <submittedName>
        <fullName evidence="1">Uncharacterized protein</fullName>
    </submittedName>
</protein>